<organism evidence="1 2">
    <name type="scientific">Anaplasma phagocytophilum str. CRT53-1</name>
    <dbReference type="NCBI Taxonomy" id="1359157"/>
    <lineage>
        <taxon>Bacteria</taxon>
        <taxon>Pseudomonadati</taxon>
        <taxon>Pseudomonadota</taxon>
        <taxon>Alphaproteobacteria</taxon>
        <taxon>Rickettsiales</taxon>
        <taxon>Anaplasmataceae</taxon>
        <taxon>Anaplasma</taxon>
        <taxon>phagocytophilum group</taxon>
    </lineage>
</organism>
<gene>
    <name evidence="1" type="primary">p44-36</name>
    <name evidence="1" type="ORF">APHCRT_0233</name>
</gene>
<evidence type="ECO:0000313" key="2">
    <source>
        <dbReference type="Proteomes" id="UP000033722"/>
    </source>
</evidence>
<dbReference type="RefSeq" id="WP_044104777.1">
    <property type="nucleotide sequence ID" value="NZ_LAOD01000006.1"/>
</dbReference>
<comment type="caution">
    <text evidence="1">The sequence shown here is derived from an EMBL/GenBank/DDBJ whole genome shotgun (WGS) entry which is preliminary data.</text>
</comment>
<accession>A0A0F3Q5X5</accession>
<protein>
    <submittedName>
        <fullName evidence="1">p44-36 outer membrane domain protein</fullName>
    </submittedName>
</protein>
<proteinExistence type="predicted"/>
<sequence>MVAVVHHSAGFEGLCTETTLGYGSQNWPISTGSTPKPIQNGNAIAVAKDLVKELTPEEKTTVAGLSQNYRMVDSSYAELFFFTVCG</sequence>
<dbReference type="EMBL" id="LAOD01000006">
    <property type="protein sequence ID" value="KJV88020.1"/>
    <property type="molecule type" value="Genomic_DNA"/>
</dbReference>
<dbReference type="AlphaFoldDB" id="A0A0F3Q5X5"/>
<reference evidence="1 2" key="1">
    <citation type="submission" date="2015-01" db="EMBL/GenBank/DDBJ databases">
        <title>Genome Sequencing of Rickettsiales.</title>
        <authorList>
            <person name="Daugherty S.C."/>
            <person name="Su Q."/>
            <person name="Abolude K."/>
            <person name="Beier-Sexton M."/>
            <person name="Carlyon J.A."/>
            <person name="Carter R."/>
            <person name="Day N.P."/>
            <person name="Dumler S.J."/>
            <person name="Dyachenko V."/>
            <person name="Godinez A."/>
            <person name="Kurtti T.J."/>
            <person name="Lichay M."/>
            <person name="Mullins K.E."/>
            <person name="Ott S."/>
            <person name="Pappas-Brown V."/>
            <person name="Paris D.H."/>
            <person name="Patel P."/>
            <person name="Richards A.L."/>
            <person name="Sadzewicz L."/>
            <person name="Sears K."/>
            <person name="Seidman D."/>
            <person name="Sengamalay N."/>
            <person name="Stenos J."/>
            <person name="Tallon L.J."/>
            <person name="Vincent G."/>
            <person name="Fraser C.M."/>
            <person name="Munderloh U."/>
            <person name="Dunning-Hotopp J.C."/>
        </authorList>
    </citation>
    <scope>NUCLEOTIDE SEQUENCE [LARGE SCALE GENOMIC DNA]</scope>
    <source>
        <strain evidence="1 2">CRT53-1</strain>
    </source>
</reference>
<dbReference type="Proteomes" id="UP000033722">
    <property type="component" value="Unassembled WGS sequence"/>
</dbReference>
<name>A0A0F3Q5X5_ANAPH</name>
<evidence type="ECO:0000313" key="1">
    <source>
        <dbReference type="EMBL" id="KJV88020.1"/>
    </source>
</evidence>